<proteinExistence type="predicted"/>
<sequence>MVVSVLLLGAAIQTGVSPTGHALTFGNNTFYLQTPAGAHKHSLEAVLKEEAPRTSVLFRKDDVFAVWDSRGLSVRNGNHVKTTRMPDAARSPKLFTAEQIGANDLAIRAKQRTAGATALSGAVRLDDKAYFLLRWHDVSGALWLEALFAVDLTSENPAPYLVGRLEGRSIDFDRGASPAAIEPIEARKPVSLNDSFDRLFVVSDGIAAFSKLDDGRWGLAGYDPSTREFYFKIAGANLRWLTRCGSRLTAFVEGTAHGSLILGRFDIPTGSRRYLMETRGSIRLLDREPPWLAVAHEETNVWLHDLAAGTKLLLPDSAGLARVGPGVLVWSPQRAPTFAAYYDTTRAKQLAQWNQVRTSRSGTRSFLATVSSKSP</sequence>
<dbReference type="AlphaFoldDB" id="A0A809R6D5"/>
<name>A0A809R6D5_9BACT</name>
<dbReference type="EMBL" id="AP021858">
    <property type="protein sequence ID" value="BBO23110.1"/>
    <property type="molecule type" value="Genomic_DNA"/>
</dbReference>
<dbReference type="KEGG" id="npy:NPRO_07050"/>
<protein>
    <submittedName>
        <fullName evidence="1">Uncharacterized protein</fullName>
    </submittedName>
</protein>
<accession>A0A809R6D5</accession>
<organism evidence="1 2">
    <name type="scientific">Candidatus Nitrosymbiomonas proteolyticus</name>
    <dbReference type="NCBI Taxonomy" id="2608984"/>
    <lineage>
        <taxon>Bacteria</taxon>
        <taxon>Bacillati</taxon>
        <taxon>Armatimonadota</taxon>
        <taxon>Armatimonadota incertae sedis</taxon>
        <taxon>Candidatus Nitrosymbiomonas</taxon>
    </lineage>
</organism>
<evidence type="ECO:0000313" key="1">
    <source>
        <dbReference type="EMBL" id="BBO23110.1"/>
    </source>
</evidence>
<gene>
    <name evidence="1" type="ORF">NPRO_07050</name>
</gene>
<dbReference type="Proteomes" id="UP000662873">
    <property type="component" value="Chromosome"/>
</dbReference>
<reference evidence="1" key="1">
    <citation type="journal article" name="DNA Res.">
        <title>The physiological potential of anammox bacteria as revealed by their core genome structure.</title>
        <authorList>
            <person name="Okubo T."/>
            <person name="Toyoda A."/>
            <person name="Fukuhara K."/>
            <person name="Uchiyama I."/>
            <person name="Harigaya Y."/>
            <person name="Kuroiwa M."/>
            <person name="Suzuki T."/>
            <person name="Murakami Y."/>
            <person name="Suwa Y."/>
            <person name="Takami H."/>
        </authorList>
    </citation>
    <scope>NUCLEOTIDE SEQUENCE</scope>
    <source>
        <strain evidence="1">317325-2</strain>
    </source>
</reference>
<evidence type="ECO:0000313" key="2">
    <source>
        <dbReference type="Proteomes" id="UP000662873"/>
    </source>
</evidence>